<keyword evidence="1" id="KW-0812">Transmembrane</keyword>
<organism evidence="2 3">
    <name type="scientific">Cutibacterium acnes</name>
    <name type="common">Propionibacterium acnes</name>
    <dbReference type="NCBI Taxonomy" id="1747"/>
    <lineage>
        <taxon>Bacteria</taxon>
        <taxon>Bacillati</taxon>
        <taxon>Actinomycetota</taxon>
        <taxon>Actinomycetes</taxon>
        <taxon>Propionibacteriales</taxon>
        <taxon>Propionibacteriaceae</taxon>
        <taxon>Cutibacterium</taxon>
    </lineage>
</organism>
<evidence type="ECO:0000313" key="2">
    <source>
        <dbReference type="EMBL" id="PGF35424.1"/>
    </source>
</evidence>
<dbReference type="Proteomes" id="UP000226191">
    <property type="component" value="Unassembled WGS sequence"/>
</dbReference>
<sequence length="68" mass="7952">MQAWVDLARQGSGCPSCRGVLAYPRYVVSIRRWAYRHSFRANLVVYGCAIIGMMAIFWYLWSAIYWLT</sequence>
<protein>
    <submittedName>
        <fullName evidence="2">Uncharacterized protein</fullName>
    </submittedName>
</protein>
<accession>A0AA44QKR9</accession>
<evidence type="ECO:0000256" key="1">
    <source>
        <dbReference type="SAM" id="Phobius"/>
    </source>
</evidence>
<feature type="transmembrane region" description="Helical" evidence="1">
    <location>
        <begin position="41"/>
        <end position="61"/>
    </location>
</feature>
<evidence type="ECO:0000313" key="3">
    <source>
        <dbReference type="Proteomes" id="UP000226191"/>
    </source>
</evidence>
<gene>
    <name evidence="2" type="ORF">B1B09_06400</name>
</gene>
<dbReference type="AlphaFoldDB" id="A0AA44QKR9"/>
<reference evidence="2 3" key="1">
    <citation type="submission" date="2017-02" db="EMBL/GenBank/DDBJ databases">
        <title>Prevalence of linear plasmids in Cutibacterium acnes isolates obtained from cancerous prostatic tissue.</title>
        <authorList>
            <person name="Davidsson S."/>
            <person name="Bruggemann H."/>
        </authorList>
    </citation>
    <scope>NUCLEOTIDE SEQUENCE [LARGE SCALE GENOMIC DNA]</scope>
    <source>
        <strain evidence="2 3">11-78</strain>
    </source>
</reference>
<keyword evidence="1" id="KW-0472">Membrane</keyword>
<keyword evidence="1" id="KW-1133">Transmembrane helix</keyword>
<proteinExistence type="predicted"/>
<comment type="caution">
    <text evidence="2">The sequence shown here is derived from an EMBL/GenBank/DDBJ whole genome shotgun (WGS) entry which is preliminary data.</text>
</comment>
<dbReference type="EMBL" id="MVCE01000002">
    <property type="protein sequence ID" value="PGF35424.1"/>
    <property type="molecule type" value="Genomic_DNA"/>
</dbReference>
<name>A0AA44QKR9_CUTAC</name>